<sequence length="1096" mass="119094">MGWTHTATAPPPSTGIAFSSGNSRSHSHSHGHNNGGSAARSTSSMYTSYGGASGYPSMATTAENVGLAAMGRTTDSASATAYRMTPSLQALPPPPSPSSPSTTSSSSPLMYPVQTSPHDYNHHLRNPYGYIDCRTAAVAAAAAAANMPQSSSSSLYMAHNEYPPMTANSNRMMRNLAEKMRRDKLNTYINELSTLVPMVSNSPKKMDKTSVLRLATTYLRIHRVTEATRDQRNVLPQILSSSEWPQTLLDKMDGVMLIVTSAGKIVFISHNIEKVLGHTQTELMGHGLSNITFPPDLPELRRCLTPDKEDENCSDNTNANNCTLVERQRRSFCLRLRHRCLARSEQPQYEPMHLNGFLRVPKKYTCQAQKKSRKCKGEMTATNSNEILLVAVMKPAREMTLMSIVEASQEEYVTRHWYDGRIVFCDQRISLVSGYLPEEVKGLQALQFMAKEEVHWVMIALRQMLWNREGFGKSCYRLKRKNGDFIYMVTHGYLEPCEDLQKSTFVCVNTLVSSEEGLREIRNMKKKFTPIIERRDEPAIAAIAEKYAFVRMQGRNVPDLNPTTEDPDELKNALKAMVTNIPPPIEVKEDPEQCRETQFAKVKYISKTLPPPTIPTGKVITVMDEKTASPTSPAPSTSSKRDRLSPLPVSTSAAYGTTATNSASMGSPSPSPSPSPSSSSSQCQHAVVSPSSMAALSPCGAALSRTSFQNRPSVLRIAPARQAVNSVSATVADNYAISSTSNFDGDKATNDDAGRKYSASFCGSPAAAAVAGTGSVRRGSTNCDFIKQECAIKQEAVDVDNYNDDGCGVDDDDDDADADADDDDLEAQIAAVIQTDSGQQLVAAMAAAQAMPRVGVVVSGRSALKRRLDCDASSFASSIVPIKKNAHCADGVAKARHQKHLLAATAVPSPLPLPPSHQVSSSSSSYVPYSAAAAVAASASPCSNSAGSALLLATTQISRIDDPYTRLADIDVCDPTAQFVHNITADSFETTNQPEQVLQLLDNENLKHRHIELESKMHIQGAQIHAIEGDLDKVPFTTEQLGFQTDLTQLKEQHVKQKKMLMTLQQDHHSLQHCNTTDGCANITSNTTPTHQNVGV</sequence>
<gene>
    <name evidence="9" type="primary">Met</name>
</gene>
<evidence type="ECO:0000313" key="9">
    <source>
        <dbReference type="EMBL" id="BAU79435.1"/>
    </source>
</evidence>
<keyword evidence="5" id="KW-0539">Nucleus</keyword>
<dbReference type="GO" id="GO:0005667">
    <property type="term" value="C:transcription regulator complex"/>
    <property type="evidence" value="ECO:0007669"/>
    <property type="project" value="InterPro"/>
</dbReference>
<evidence type="ECO:0000256" key="4">
    <source>
        <dbReference type="ARBA" id="ARBA00023163"/>
    </source>
</evidence>
<keyword evidence="3" id="KW-0238">DNA-binding</keyword>
<evidence type="ECO:0000256" key="6">
    <source>
        <dbReference type="SAM" id="MobiDB-lite"/>
    </source>
</evidence>
<reference evidence="9" key="1">
    <citation type="journal article" date="2016" name="PLoS ONE">
        <title>Differential Juvenile Hormone Variations in Scale Insect Extreme Sexual Dimorphism.</title>
        <authorList>
            <person name="Vea I.M."/>
            <person name="Tanaka S."/>
            <person name="Shiotsuki T."/>
            <person name="Jouraku A."/>
            <person name="Tanaka T."/>
            <person name="Minakuchi C."/>
        </authorList>
    </citation>
    <scope>NUCLEOTIDE SEQUENCE</scope>
</reference>
<dbReference type="SMART" id="SM00091">
    <property type="entry name" value="PAS"/>
    <property type="match status" value="2"/>
</dbReference>
<dbReference type="GO" id="GO:0003700">
    <property type="term" value="F:DNA-binding transcription factor activity"/>
    <property type="evidence" value="ECO:0007669"/>
    <property type="project" value="InterPro"/>
</dbReference>
<dbReference type="PROSITE" id="PS50888">
    <property type="entry name" value="BHLH"/>
    <property type="match status" value="1"/>
</dbReference>
<dbReference type="GO" id="GO:0046983">
    <property type="term" value="F:protein dimerization activity"/>
    <property type="evidence" value="ECO:0007669"/>
    <property type="project" value="InterPro"/>
</dbReference>
<dbReference type="InterPro" id="IPR000014">
    <property type="entry name" value="PAS"/>
</dbReference>
<feature type="region of interest" description="Disordered" evidence="6">
    <location>
        <begin position="86"/>
        <end position="118"/>
    </location>
</feature>
<dbReference type="CDD" id="cd11391">
    <property type="entry name" value="bHLH_PAS"/>
    <property type="match status" value="1"/>
</dbReference>
<evidence type="ECO:0000256" key="5">
    <source>
        <dbReference type="ARBA" id="ARBA00023242"/>
    </source>
</evidence>
<dbReference type="SMART" id="SM00353">
    <property type="entry name" value="HLH"/>
    <property type="match status" value="1"/>
</dbReference>
<proteinExistence type="evidence at transcript level"/>
<evidence type="ECO:0000256" key="1">
    <source>
        <dbReference type="ARBA" id="ARBA00022737"/>
    </source>
</evidence>
<keyword evidence="4" id="KW-0804">Transcription</keyword>
<evidence type="ECO:0000256" key="2">
    <source>
        <dbReference type="ARBA" id="ARBA00023015"/>
    </source>
</evidence>
<dbReference type="PANTHER" id="PTHR23042">
    <property type="entry name" value="CIRCADIAN PROTEIN CLOCK/ARNT/BMAL/PAS"/>
    <property type="match status" value="1"/>
</dbReference>
<keyword evidence="2" id="KW-0805">Transcription regulation</keyword>
<dbReference type="PRINTS" id="PR00785">
    <property type="entry name" value="NCTRNSLOCATR"/>
</dbReference>
<feature type="region of interest" description="Disordered" evidence="6">
    <location>
        <begin position="625"/>
        <end position="686"/>
    </location>
</feature>
<dbReference type="Pfam" id="PF14598">
    <property type="entry name" value="PAS_11"/>
    <property type="match status" value="1"/>
</dbReference>
<dbReference type="SUPFAM" id="SSF55785">
    <property type="entry name" value="PYP-like sensor domain (PAS domain)"/>
    <property type="match status" value="2"/>
</dbReference>
<dbReference type="SUPFAM" id="SSF47459">
    <property type="entry name" value="HLH, helix-loop-helix DNA-binding domain"/>
    <property type="match status" value="1"/>
</dbReference>
<dbReference type="InterPro" id="IPR036638">
    <property type="entry name" value="HLH_DNA-bd_sf"/>
</dbReference>
<dbReference type="Pfam" id="PF00010">
    <property type="entry name" value="HLH"/>
    <property type="match status" value="1"/>
</dbReference>
<dbReference type="GO" id="GO:0003677">
    <property type="term" value="F:DNA binding"/>
    <property type="evidence" value="ECO:0007669"/>
    <property type="project" value="UniProtKB-KW"/>
</dbReference>
<keyword evidence="1" id="KW-0677">Repeat</keyword>
<dbReference type="GO" id="GO:0005737">
    <property type="term" value="C:cytoplasm"/>
    <property type="evidence" value="ECO:0007669"/>
    <property type="project" value="InterPro"/>
</dbReference>
<protein>
    <submittedName>
        <fullName evidence="9">Methoprene tolerant</fullName>
    </submittedName>
</protein>
<dbReference type="InterPro" id="IPR001067">
    <property type="entry name" value="Nuc_translocat"/>
</dbReference>
<name>A0A146J401_9HEMI</name>
<dbReference type="EMBL" id="LC055464">
    <property type="protein sequence ID" value="BAU79435.1"/>
    <property type="molecule type" value="mRNA"/>
</dbReference>
<accession>A0A146J401</accession>
<dbReference type="InterPro" id="IPR011598">
    <property type="entry name" value="bHLH_dom"/>
</dbReference>
<feature type="domain" description="BHLH" evidence="8">
    <location>
        <begin position="169"/>
        <end position="222"/>
    </location>
</feature>
<feature type="compositionally biased region" description="Polar residues" evidence="6">
    <location>
        <begin position="648"/>
        <end position="666"/>
    </location>
</feature>
<dbReference type="AlphaFoldDB" id="A0A146J401"/>
<dbReference type="PROSITE" id="PS50112">
    <property type="entry name" value="PAS"/>
    <property type="match status" value="1"/>
</dbReference>
<dbReference type="GO" id="GO:0005634">
    <property type="term" value="C:nucleus"/>
    <property type="evidence" value="ECO:0007669"/>
    <property type="project" value="InterPro"/>
</dbReference>
<dbReference type="NCBIfam" id="TIGR00229">
    <property type="entry name" value="sensory_box"/>
    <property type="match status" value="1"/>
</dbReference>
<dbReference type="Gene3D" id="4.10.280.10">
    <property type="entry name" value="Helix-loop-helix DNA-binding domain"/>
    <property type="match status" value="1"/>
</dbReference>
<evidence type="ECO:0000259" key="7">
    <source>
        <dbReference type="PROSITE" id="PS50112"/>
    </source>
</evidence>
<organism evidence="9">
    <name type="scientific">Planococcus kraunhiae</name>
    <dbReference type="NCBI Taxonomy" id="494597"/>
    <lineage>
        <taxon>Eukaryota</taxon>
        <taxon>Metazoa</taxon>
        <taxon>Ecdysozoa</taxon>
        <taxon>Arthropoda</taxon>
        <taxon>Hexapoda</taxon>
        <taxon>Insecta</taxon>
        <taxon>Pterygota</taxon>
        <taxon>Neoptera</taxon>
        <taxon>Paraneoptera</taxon>
        <taxon>Hemiptera</taxon>
        <taxon>Sternorrhyncha</taxon>
        <taxon>Coccoidea</taxon>
        <taxon>Pseudococcidae</taxon>
        <taxon>Planococcus</taxon>
    </lineage>
</organism>
<dbReference type="InterPro" id="IPR050933">
    <property type="entry name" value="Circadian_TF"/>
</dbReference>
<feature type="compositionally biased region" description="Low complexity" evidence="6">
    <location>
        <begin position="628"/>
        <end position="638"/>
    </location>
</feature>
<dbReference type="InterPro" id="IPR035965">
    <property type="entry name" value="PAS-like_dom_sf"/>
</dbReference>
<evidence type="ECO:0000259" key="8">
    <source>
        <dbReference type="PROSITE" id="PS50888"/>
    </source>
</evidence>
<feature type="region of interest" description="Disordered" evidence="6">
    <location>
        <begin position="1"/>
        <end position="43"/>
    </location>
</feature>
<dbReference type="CDD" id="cd00130">
    <property type="entry name" value="PAS"/>
    <property type="match status" value="2"/>
</dbReference>
<evidence type="ECO:0000256" key="3">
    <source>
        <dbReference type="ARBA" id="ARBA00023125"/>
    </source>
</evidence>
<feature type="domain" description="PAS" evidence="7">
    <location>
        <begin position="241"/>
        <end position="311"/>
    </location>
</feature>
<dbReference type="GO" id="GO:0045944">
    <property type="term" value="P:positive regulation of transcription by RNA polymerase II"/>
    <property type="evidence" value="ECO:0007669"/>
    <property type="project" value="UniProtKB-ARBA"/>
</dbReference>
<feature type="compositionally biased region" description="Low complexity" evidence="6">
    <location>
        <begin position="99"/>
        <end position="108"/>
    </location>
</feature>
<dbReference type="Gene3D" id="3.30.450.20">
    <property type="entry name" value="PAS domain"/>
    <property type="match status" value="2"/>
</dbReference>